<accession>A0AA46DZ84</accession>
<gene>
    <name evidence="1" type="ORF">EV215_0952</name>
</gene>
<dbReference type="AlphaFoldDB" id="A0AA46DZ84"/>
<reference evidence="1 2" key="1">
    <citation type="submission" date="2019-03" db="EMBL/GenBank/DDBJ databases">
        <title>Genomic Encyclopedia of Type Strains, Phase IV (KMG-IV): sequencing the most valuable type-strain genomes for metagenomic binning, comparative biology and taxonomic classification.</title>
        <authorList>
            <person name="Goeker M."/>
        </authorList>
    </citation>
    <scope>NUCLEOTIDE SEQUENCE [LARGE SCALE GENOMIC DNA]</scope>
    <source>
        <strain evidence="1 2">DSM 100055</strain>
    </source>
</reference>
<comment type="caution">
    <text evidence="1">The sequence shown here is derived from an EMBL/GenBank/DDBJ whole genome shotgun (WGS) entry which is preliminary data.</text>
</comment>
<sequence length="253" mass="30285">MNKGGAREGSGRKPLKDKLKIFNFRLSIDDIKIIDKLGVGKNSSDKLRYILKKYKSDKINIKTRRAAYKIEKSNNFNLLNKNFNTFIEEWKNINKIKFLLNSNLKNIIKKKRILKMKVFIENNEHFNLLQTLNWNINLIDFDFKKIEIYKIFFQKNDITLEMFFSEKEEDLKHNLNSLSEKEEELFSFLFEDLEQFIATFKLEIESEILFDKTYSNGDIYKYLEYENITIIELEYIKELDIAILTTLKPIENV</sequence>
<evidence type="ECO:0000313" key="2">
    <source>
        <dbReference type="Proteomes" id="UP000294678"/>
    </source>
</evidence>
<name>A0AA46DZ84_9FUSO</name>
<proteinExistence type="predicted"/>
<keyword evidence="2" id="KW-1185">Reference proteome</keyword>
<protein>
    <submittedName>
        <fullName evidence="1">Uncharacterized protein</fullName>
    </submittedName>
</protein>
<dbReference type="Proteomes" id="UP000294678">
    <property type="component" value="Unassembled WGS sequence"/>
</dbReference>
<organism evidence="1 2">
    <name type="scientific">Hypnocyclicus thermotrophus</name>
    <dbReference type="NCBI Taxonomy" id="1627895"/>
    <lineage>
        <taxon>Bacteria</taxon>
        <taxon>Fusobacteriati</taxon>
        <taxon>Fusobacteriota</taxon>
        <taxon>Fusobacteriia</taxon>
        <taxon>Fusobacteriales</taxon>
        <taxon>Fusobacteriaceae</taxon>
        <taxon>Hypnocyclicus</taxon>
    </lineage>
</organism>
<evidence type="ECO:0000313" key="1">
    <source>
        <dbReference type="EMBL" id="TDT71574.1"/>
    </source>
</evidence>
<dbReference type="EMBL" id="SOBG01000003">
    <property type="protein sequence ID" value="TDT71574.1"/>
    <property type="molecule type" value="Genomic_DNA"/>
</dbReference>
<dbReference type="RefSeq" id="WP_134112833.1">
    <property type="nucleotide sequence ID" value="NZ_SOBG01000003.1"/>
</dbReference>